<dbReference type="PANTHER" id="PTHR24301">
    <property type="entry name" value="THROMBOXANE-A SYNTHASE"/>
    <property type="match status" value="1"/>
</dbReference>
<evidence type="ECO:0000313" key="6">
    <source>
        <dbReference type="Proteomes" id="UP001472866"/>
    </source>
</evidence>
<name>A0AAX4P534_9CHLO</name>
<keyword evidence="1 2" id="KW-0479">Metal-binding</keyword>
<reference evidence="5 6" key="1">
    <citation type="submission" date="2024-03" db="EMBL/GenBank/DDBJ databases">
        <title>Complete genome sequence of the green alga Chloropicon roscoffensis RCC1871.</title>
        <authorList>
            <person name="Lemieux C."/>
            <person name="Pombert J.-F."/>
            <person name="Otis C."/>
            <person name="Turmel M."/>
        </authorList>
    </citation>
    <scope>NUCLEOTIDE SEQUENCE [LARGE SCALE GENOMIC DNA]</scope>
    <source>
        <strain evidence="5 6">RCC1871</strain>
    </source>
</reference>
<evidence type="ECO:0000256" key="2">
    <source>
        <dbReference type="RuleBase" id="RU000461"/>
    </source>
</evidence>
<dbReference type="InterPro" id="IPR017972">
    <property type="entry name" value="Cyt_P450_CS"/>
</dbReference>
<feature type="transmembrane region" description="Helical" evidence="4">
    <location>
        <begin position="12"/>
        <end position="43"/>
    </location>
</feature>
<evidence type="ECO:0000256" key="4">
    <source>
        <dbReference type="SAM" id="Phobius"/>
    </source>
</evidence>
<dbReference type="Gene3D" id="1.10.630.10">
    <property type="entry name" value="Cytochrome P450"/>
    <property type="match status" value="1"/>
</dbReference>
<keyword evidence="2" id="KW-0560">Oxidoreductase</keyword>
<dbReference type="Proteomes" id="UP001472866">
    <property type="component" value="Chromosome 03"/>
</dbReference>
<dbReference type="InterPro" id="IPR036396">
    <property type="entry name" value="Cyt_P450_sf"/>
</dbReference>
<feature type="region of interest" description="Disordered" evidence="3">
    <location>
        <begin position="314"/>
        <end position="341"/>
    </location>
</feature>
<dbReference type="PROSITE" id="PS00086">
    <property type="entry name" value="CYTOCHROME_P450"/>
    <property type="match status" value="1"/>
</dbReference>
<evidence type="ECO:0000256" key="3">
    <source>
        <dbReference type="SAM" id="MobiDB-lite"/>
    </source>
</evidence>
<sequence>MTQEQSPLSPEMYFVALAVAAIAAVPGFGLAAKALALILFLILHANWPMAQALWVYRHIPTARTPLPFVGNLFDIFGSRGDLHLKYREWQKEHGPVFKVFLGLSPAIVACELDLCREITLRRAQCFNIRPTPGPKGQAALSKEQQHQNQTGIFNTQNVRLWKGLRSNANSIFHSADHLASFSPLMKETALELADKLSKVPEGKPVDIWRCFGDMTLDVVGSTVFGVRFRSVESEEGAEAVKACRTIFKHNLLSPLVNPYVQIASLVPGFLVPAVVWCAERWPTAAMRELKWAGDILRRVTVEVYDYAAGEVQGEGERAAEKEEESASAPAGEKDGKGDGTKPKLEFLGTSFLKSFIEATNRDTGDKLTKEEVLPQAFIFLLAGYETTANTLGSTIYSLTQNKACEQKLIDEIDTLRKKQQDPDDLPGYAELKEYHYLNGVLQEVLRLSGPAPLFARRCSKTVDLAWQGGRVGTVHEGTAVHIASHCLHTSPKYWPDPERFQPERFVPGSEIYDLQNRKAHMAFGQGPRMCVAADFALTEAKLALITLYRRFRFDHNPDHEMKTAIAVTLGPTNGIEVLVRSRA</sequence>
<dbReference type="AlphaFoldDB" id="A0AAX4P534"/>
<keyword evidence="6" id="KW-1185">Reference proteome</keyword>
<evidence type="ECO:0000313" key="5">
    <source>
        <dbReference type="EMBL" id="WZN61146.1"/>
    </source>
</evidence>
<dbReference type="InterPro" id="IPR002401">
    <property type="entry name" value="Cyt_P450_E_grp-I"/>
</dbReference>
<keyword evidence="1 2" id="KW-0408">Iron</keyword>
<organism evidence="5 6">
    <name type="scientific">Chloropicon roscoffensis</name>
    <dbReference type="NCBI Taxonomy" id="1461544"/>
    <lineage>
        <taxon>Eukaryota</taxon>
        <taxon>Viridiplantae</taxon>
        <taxon>Chlorophyta</taxon>
        <taxon>Chloropicophyceae</taxon>
        <taxon>Chloropicales</taxon>
        <taxon>Chloropicaceae</taxon>
        <taxon>Chloropicon</taxon>
    </lineage>
</organism>
<dbReference type="PANTHER" id="PTHR24301:SF2">
    <property type="entry name" value="THROMBOXANE-A SYNTHASE"/>
    <property type="match status" value="1"/>
</dbReference>
<dbReference type="GO" id="GO:0020037">
    <property type="term" value="F:heme binding"/>
    <property type="evidence" value="ECO:0007669"/>
    <property type="project" value="InterPro"/>
</dbReference>
<dbReference type="InterPro" id="IPR001128">
    <property type="entry name" value="Cyt_P450"/>
</dbReference>
<feature type="binding site" description="axial binding residue" evidence="1">
    <location>
        <position position="530"/>
    </location>
    <ligand>
        <name>heme</name>
        <dbReference type="ChEBI" id="CHEBI:30413"/>
    </ligand>
    <ligandPart>
        <name>Fe</name>
        <dbReference type="ChEBI" id="CHEBI:18248"/>
    </ligandPart>
</feature>
<dbReference type="PRINTS" id="PR00463">
    <property type="entry name" value="EP450I"/>
</dbReference>
<keyword evidence="1 2" id="KW-0349">Heme</keyword>
<keyword evidence="4" id="KW-0472">Membrane</keyword>
<gene>
    <name evidence="5" type="ORF">HKI87_03g26800</name>
</gene>
<dbReference type="PRINTS" id="PR00385">
    <property type="entry name" value="P450"/>
</dbReference>
<dbReference type="Pfam" id="PF00067">
    <property type="entry name" value="p450"/>
    <property type="match status" value="2"/>
</dbReference>
<accession>A0AAX4P534</accession>
<dbReference type="SUPFAM" id="SSF48264">
    <property type="entry name" value="Cytochrome P450"/>
    <property type="match status" value="1"/>
</dbReference>
<proteinExistence type="inferred from homology"/>
<keyword evidence="4" id="KW-0812">Transmembrane</keyword>
<feature type="compositionally biased region" description="Basic and acidic residues" evidence="3">
    <location>
        <begin position="331"/>
        <end position="341"/>
    </location>
</feature>
<dbReference type="GO" id="GO:0016705">
    <property type="term" value="F:oxidoreductase activity, acting on paired donors, with incorporation or reduction of molecular oxygen"/>
    <property type="evidence" value="ECO:0007669"/>
    <property type="project" value="InterPro"/>
</dbReference>
<comment type="cofactor">
    <cofactor evidence="1">
        <name>heme</name>
        <dbReference type="ChEBI" id="CHEBI:30413"/>
    </cofactor>
</comment>
<comment type="similarity">
    <text evidence="2">Belongs to the cytochrome P450 family.</text>
</comment>
<keyword evidence="2" id="KW-0503">Monooxygenase</keyword>
<dbReference type="GO" id="GO:0004497">
    <property type="term" value="F:monooxygenase activity"/>
    <property type="evidence" value="ECO:0007669"/>
    <property type="project" value="UniProtKB-KW"/>
</dbReference>
<dbReference type="EMBL" id="CP151503">
    <property type="protein sequence ID" value="WZN61146.1"/>
    <property type="molecule type" value="Genomic_DNA"/>
</dbReference>
<keyword evidence="4" id="KW-1133">Transmembrane helix</keyword>
<evidence type="ECO:0000256" key="1">
    <source>
        <dbReference type="PIRSR" id="PIRSR602401-1"/>
    </source>
</evidence>
<dbReference type="GO" id="GO:0005506">
    <property type="term" value="F:iron ion binding"/>
    <property type="evidence" value="ECO:0007669"/>
    <property type="project" value="InterPro"/>
</dbReference>
<protein>
    <submittedName>
        <fullName evidence="5">Cytochrome P450</fullName>
    </submittedName>
</protein>